<dbReference type="NCBIfam" id="TIGR01241">
    <property type="entry name" value="FtsH_fam"/>
    <property type="match status" value="1"/>
</dbReference>
<evidence type="ECO:0000256" key="17">
    <source>
        <dbReference type="SAM" id="MobiDB-lite"/>
    </source>
</evidence>
<dbReference type="Gene3D" id="3.40.50.300">
    <property type="entry name" value="P-loop containing nucleotide triphosphate hydrolases"/>
    <property type="match status" value="1"/>
</dbReference>
<dbReference type="InterPro" id="IPR003960">
    <property type="entry name" value="ATPase_AAA_CS"/>
</dbReference>
<evidence type="ECO:0000256" key="12">
    <source>
        <dbReference type="ARBA" id="ARBA00023049"/>
    </source>
</evidence>
<evidence type="ECO:0000256" key="2">
    <source>
        <dbReference type="ARBA" id="ARBA00010044"/>
    </source>
</evidence>
<keyword evidence="8 15" id="KW-0378">Hydrolase</keyword>
<evidence type="ECO:0000256" key="10">
    <source>
        <dbReference type="ARBA" id="ARBA00022840"/>
    </source>
</evidence>
<keyword evidence="7 15" id="KW-0547">Nucleotide-binding</keyword>
<dbReference type="InterPro" id="IPR027417">
    <property type="entry name" value="P-loop_NTPase"/>
</dbReference>
<feature type="binding site" evidence="15">
    <location>
        <position position="420"/>
    </location>
    <ligand>
        <name>Zn(2+)</name>
        <dbReference type="ChEBI" id="CHEBI:29105"/>
        <note>catalytic</note>
    </ligand>
</feature>
<keyword evidence="3 15" id="KW-1003">Cell membrane</keyword>
<keyword evidence="9 15" id="KW-0862">Zinc</keyword>
<feature type="active site" evidence="15">
    <location>
        <position position="417"/>
    </location>
</feature>
<dbReference type="PANTHER" id="PTHR23076">
    <property type="entry name" value="METALLOPROTEASE M41 FTSH"/>
    <property type="match status" value="1"/>
</dbReference>
<dbReference type="InterPro" id="IPR041569">
    <property type="entry name" value="AAA_lid_3"/>
</dbReference>
<evidence type="ECO:0000256" key="13">
    <source>
        <dbReference type="ARBA" id="ARBA00023136"/>
    </source>
</evidence>
<evidence type="ECO:0000256" key="5">
    <source>
        <dbReference type="ARBA" id="ARBA00022692"/>
    </source>
</evidence>
<dbReference type="InterPro" id="IPR003593">
    <property type="entry name" value="AAA+_ATPase"/>
</dbReference>
<evidence type="ECO:0000259" key="18">
    <source>
        <dbReference type="SMART" id="SM00382"/>
    </source>
</evidence>
<dbReference type="FunFam" id="3.40.50.300:FF:000001">
    <property type="entry name" value="ATP-dependent zinc metalloprotease FtsH"/>
    <property type="match status" value="1"/>
</dbReference>
<dbReference type="InterPro" id="IPR011546">
    <property type="entry name" value="Pept_M41_FtsH_extracell"/>
</dbReference>
<dbReference type="EC" id="3.4.24.-" evidence="15"/>
<dbReference type="FunFam" id="1.10.8.60:FF:000001">
    <property type="entry name" value="ATP-dependent zinc metalloprotease FtsH"/>
    <property type="match status" value="1"/>
</dbReference>
<dbReference type="PROSITE" id="PS00674">
    <property type="entry name" value="AAA"/>
    <property type="match status" value="1"/>
</dbReference>
<name>A0A892I3J1_9BURK</name>
<dbReference type="Pfam" id="PF01434">
    <property type="entry name" value="Peptidase_M41"/>
    <property type="match status" value="1"/>
</dbReference>
<accession>A0A892I3J1</accession>
<dbReference type="Gene3D" id="3.30.720.210">
    <property type="match status" value="1"/>
</dbReference>
<dbReference type="Gene3D" id="1.10.8.60">
    <property type="match status" value="1"/>
</dbReference>
<feature type="binding site" evidence="15">
    <location>
        <position position="416"/>
    </location>
    <ligand>
        <name>Zn(2+)</name>
        <dbReference type="ChEBI" id="CHEBI:29105"/>
        <note>catalytic</note>
    </ligand>
</feature>
<dbReference type="FunFam" id="1.20.58.760:FF:000001">
    <property type="entry name" value="ATP-dependent zinc metalloprotease FtsH"/>
    <property type="match status" value="1"/>
</dbReference>
<dbReference type="SUPFAM" id="SSF140990">
    <property type="entry name" value="FtsH protease domain-like"/>
    <property type="match status" value="1"/>
</dbReference>
<dbReference type="GO" id="GO:0030163">
    <property type="term" value="P:protein catabolic process"/>
    <property type="evidence" value="ECO:0007669"/>
    <property type="project" value="UniProtKB-UniRule"/>
</dbReference>
<dbReference type="Pfam" id="PF17862">
    <property type="entry name" value="AAA_lid_3"/>
    <property type="match status" value="1"/>
</dbReference>
<feature type="transmembrane region" description="Helical" evidence="15">
    <location>
        <begin position="104"/>
        <end position="121"/>
    </location>
</feature>
<evidence type="ECO:0000256" key="1">
    <source>
        <dbReference type="ARBA" id="ARBA00004370"/>
    </source>
</evidence>
<dbReference type="InterPro" id="IPR005936">
    <property type="entry name" value="FtsH"/>
</dbReference>
<dbReference type="GO" id="GO:0005886">
    <property type="term" value="C:plasma membrane"/>
    <property type="evidence" value="ECO:0007669"/>
    <property type="project" value="UniProtKB-SubCell"/>
</dbReference>
<organism evidence="19 20">
    <name type="scientific">Burkholderia dolosa</name>
    <dbReference type="NCBI Taxonomy" id="152500"/>
    <lineage>
        <taxon>Bacteria</taxon>
        <taxon>Pseudomonadati</taxon>
        <taxon>Pseudomonadota</taxon>
        <taxon>Betaproteobacteria</taxon>
        <taxon>Burkholderiales</taxon>
        <taxon>Burkholderiaceae</taxon>
        <taxon>Burkholderia</taxon>
        <taxon>Burkholderia cepacia complex</taxon>
    </lineage>
</organism>
<comment type="similarity">
    <text evidence="16">Belongs to the AAA ATPase family.</text>
</comment>
<dbReference type="EMBL" id="CP069482">
    <property type="protein sequence ID" value="QRO76718.1"/>
    <property type="molecule type" value="Genomic_DNA"/>
</dbReference>
<keyword evidence="20" id="KW-1185">Reference proteome</keyword>
<dbReference type="GeneID" id="93127461"/>
<dbReference type="Pfam" id="PF06480">
    <property type="entry name" value="FtsH_ext"/>
    <property type="match status" value="1"/>
</dbReference>
<comment type="subcellular location">
    <subcellularLocation>
        <location evidence="15">Cell membrane</location>
        <topology evidence="15">Multi-pass membrane protein</topology>
        <orientation evidence="15">Cytoplasmic side</orientation>
    </subcellularLocation>
    <subcellularLocation>
        <location evidence="1">Membrane</location>
    </subcellularLocation>
</comment>
<dbReference type="InterPro" id="IPR000642">
    <property type="entry name" value="Peptidase_M41"/>
</dbReference>
<gene>
    <name evidence="15 19" type="primary">ftsH</name>
    <name evidence="19" type="ORF">I6K02_12480</name>
</gene>
<dbReference type="PANTHER" id="PTHR23076:SF97">
    <property type="entry name" value="ATP-DEPENDENT ZINC METALLOPROTEASE YME1L1"/>
    <property type="match status" value="1"/>
</dbReference>
<reference evidence="19 20" key="1">
    <citation type="submission" date="2021-02" db="EMBL/GenBank/DDBJ databases">
        <title>FDA dAtabase for Regulatory Grade micrObial Sequences (FDA-ARGOS): Supporting development and validation of Infectious Disease Dx tests.</title>
        <authorList>
            <person name="Minogue T."/>
            <person name="Wolcott M."/>
            <person name="Wasieloski L."/>
            <person name="Aguilar W."/>
            <person name="Moore D."/>
            <person name="Jaissle J."/>
            <person name="Tallon L."/>
            <person name="Sadzewicz L."/>
            <person name="Zhao X."/>
            <person name="Boylan J."/>
            <person name="Ott S."/>
            <person name="Bowen H."/>
            <person name="Vavikolanu K."/>
            <person name="Mehta A."/>
            <person name="Aluvathingal J."/>
            <person name="Nadendla S."/>
            <person name="Yan Y."/>
            <person name="Sichtig H."/>
        </authorList>
    </citation>
    <scope>NUCLEOTIDE SEQUENCE [LARGE SCALE GENOMIC DNA]</scope>
    <source>
        <strain evidence="19 20">FDAARGOS_1272</strain>
    </source>
</reference>
<evidence type="ECO:0000256" key="14">
    <source>
        <dbReference type="ARBA" id="ARBA00061570"/>
    </source>
</evidence>
<keyword evidence="5 15" id="KW-0812">Transmembrane</keyword>
<feature type="region of interest" description="Disordered" evidence="17">
    <location>
        <begin position="590"/>
        <end position="632"/>
    </location>
</feature>
<dbReference type="Pfam" id="PF00004">
    <property type="entry name" value="AAA"/>
    <property type="match status" value="1"/>
</dbReference>
<dbReference type="Proteomes" id="UP000625568">
    <property type="component" value="Chromosome 1"/>
</dbReference>
<comment type="similarity">
    <text evidence="14 15">In the central section; belongs to the AAA ATPase family.</text>
</comment>
<feature type="binding site" evidence="15">
    <location>
        <begin position="194"/>
        <end position="201"/>
    </location>
    <ligand>
        <name>ATP</name>
        <dbReference type="ChEBI" id="CHEBI:30616"/>
    </ligand>
</feature>
<dbReference type="RefSeq" id="WP_035972647.1">
    <property type="nucleotide sequence ID" value="NZ_CABVPR010000064.1"/>
</dbReference>
<keyword evidence="4 15" id="KW-0645">Protease</keyword>
<keyword evidence="12 15" id="KW-0482">Metalloprotease</keyword>
<evidence type="ECO:0000256" key="7">
    <source>
        <dbReference type="ARBA" id="ARBA00022741"/>
    </source>
</evidence>
<proteinExistence type="inferred from homology"/>
<dbReference type="SMART" id="SM00382">
    <property type="entry name" value="AAA"/>
    <property type="match status" value="1"/>
</dbReference>
<dbReference type="Gene3D" id="1.20.58.760">
    <property type="entry name" value="Peptidase M41"/>
    <property type="match status" value="1"/>
</dbReference>
<evidence type="ECO:0000256" key="8">
    <source>
        <dbReference type="ARBA" id="ARBA00022801"/>
    </source>
</evidence>
<keyword evidence="13 15" id="KW-0472">Membrane</keyword>
<evidence type="ECO:0000256" key="4">
    <source>
        <dbReference type="ARBA" id="ARBA00022670"/>
    </source>
</evidence>
<protein>
    <recommendedName>
        <fullName evidence="15">ATP-dependent zinc metalloprotease FtsH</fullName>
        <ecNumber evidence="15">3.4.24.-</ecNumber>
    </recommendedName>
</protein>
<keyword evidence="6 15" id="KW-0479">Metal-binding</keyword>
<comment type="caution">
    <text evidence="15">Lacks conserved residue(s) required for the propagation of feature annotation.</text>
</comment>
<evidence type="ECO:0000313" key="20">
    <source>
        <dbReference type="Proteomes" id="UP000625568"/>
    </source>
</evidence>
<dbReference type="InterPro" id="IPR003959">
    <property type="entry name" value="ATPase_AAA_core"/>
</dbReference>
<sequence>MNNNMFSKAAVWLVIALVLFTVFKQFDKPRVQEGVSYSQFMDDAKNGKVKNVVVQGRNLTVTPADGQKYQIVSPGDIWMVGDLMKYGVQVSGKADDEPNALMSALYYLGPTILIIVFWFYMMRQMQGGGKGGAFSFGKSRARLIDENNNAVNFSDVAGCDEAKEEVSELVDFLRDPQKFQKLGGRIPRGVLLVGPPGTGKTLLARAIAGEAKVPFFSISGSDFVEMFVGVGAARVRDMFEQAKKHAPCIVFIDEIDAVGRHRGAGMGGGNDEREQTLNQMLVEMDGFEANSGVIVIAATNRSDVLDKALLRPGRFDRQVYVGLPDIRGREQIMRVHLRKVPIANDVDAAVIARGTPGFSGADLANLVNEAALFAARRGKRIVEMQDFEDAKDKIFMGPERKSAVIREEAKRATAYHESGHAVIAKLLPKADPVHKVTIIPRGRALGVTWQLPEHDNETYSKEYLLDRLAILFGGRVAEELFLNLISTGASDDFNKATQTARAMVARFGMTDALGPMVYVDDENDGGPFGRGFTRTISEATQQKVDAEIRRVLDEQYSLARRLLEENRDKVEAMTAALMEWETIDADQINDIMEGRPPRSPKSSPAVGGDSSGGGSTPAEVKPGNAPAPASPA</sequence>
<dbReference type="GO" id="GO:0004222">
    <property type="term" value="F:metalloendopeptidase activity"/>
    <property type="evidence" value="ECO:0007669"/>
    <property type="project" value="InterPro"/>
</dbReference>
<keyword evidence="11 15" id="KW-1133">Transmembrane helix</keyword>
<evidence type="ECO:0000256" key="16">
    <source>
        <dbReference type="RuleBase" id="RU003651"/>
    </source>
</evidence>
<evidence type="ECO:0000256" key="6">
    <source>
        <dbReference type="ARBA" id="ARBA00022723"/>
    </source>
</evidence>
<dbReference type="GO" id="GO:0008270">
    <property type="term" value="F:zinc ion binding"/>
    <property type="evidence" value="ECO:0007669"/>
    <property type="project" value="UniProtKB-UniRule"/>
</dbReference>
<feature type="domain" description="AAA+ ATPase" evidence="18">
    <location>
        <begin position="186"/>
        <end position="325"/>
    </location>
</feature>
<evidence type="ECO:0000256" key="3">
    <source>
        <dbReference type="ARBA" id="ARBA00022475"/>
    </source>
</evidence>
<comment type="function">
    <text evidence="15">Acts as a processive, ATP-dependent zinc metallopeptidase for both cytoplasmic and membrane proteins. Plays a role in the quality control of integral membrane proteins.</text>
</comment>
<comment type="similarity">
    <text evidence="2 15">In the C-terminal section; belongs to the peptidase M41 family.</text>
</comment>
<evidence type="ECO:0000313" key="19">
    <source>
        <dbReference type="EMBL" id="QRO76718.1"/>
    </source>
</evidence>
<feature type="binding site" evidence="15">
    <location>
        <position position="492"/>
    </location>
    <ligand>
        <name>Zn(2+)</name>
        <dbReference type="ChEBI" id="CHEBI:29105"/>
        <note>catalytic</note>
    </ligand>
</feature>
<comment type="subunit">
    <text evidence="15">Homohexamer.</text>
</comment>
<dbReference type="GO" id="GO:0005524">
    <property type="term" value="F:ATP binding"/>
    <property type="evidence" value="ECO:0007669"/>
    <property type="project" value="UniProtKB-UniRule"/>
</dbReference>
<dbReference type="GO" id="GO:0006508">
    <property type="term" value="P:proteolysis"/>
    <property type="evidence" value="ECO:0007669"/>
    <property type="project" value="UniProtKB-KW"/>
</dbReference>
<evidence type="ECO:0000256" key="9">
    <source>
        <dbReference type="ARBA" id="ARBA00022833"/>
    </source>
</evidence>
<dbReference type="AlphaFoldDB" id="A0A892I3J1"/>
<keyword evidence="10 15" id="KW-0067">ATP-binding</keyword>
<comment type="cofactor">
    <cofactor evidence="15">
        <name>Zn(2+)</name>
        <dbReference type="ChEBI" id="CHEBI:29105"/>
    </cofactor>
    <text evidence="15">Binds 1 zinc ion per subunit.</text>
</comment>
<evidence type="ECO:0000256" key="15">
    <source>
        <dbReference type="HAMAP-Rule" id="MF_01458"/>
    </source>
</evidence>
<dbReference type="CDD" id="cd19501">
    <property type="entry name" value="RecA-like_FtsH"/>
    <property type="match status" value="1"/>
</dbReference>
<dbReference type="SUPFAM" id="SSF52540">
    <property type="entry name" value="P-loop containing nucleoside triphosphate hydrolases"/>
    <property type="match status" value="1"/>
</dbReference>
<dbReference type="GO" id="GO:0016887">
    <property type="term" value="F:ATP hydrolysis activity"/>
    <property type="evidence" value="ECO:0007669"/>
    <property type="project" value="UniProtKB-UniRule"/>
</dbReference>
<evidence type="ECO:0000256" key="11">
    <source>
        <dbReference type="ARBA" id="ARBA00022989"/>
    </source>
</evidence>
<dbReference type="InterPro" id="IPR037219">
    <property type="entry name" value="Peptidase_M41-like"/>
</dbReference>
<dbReference type="GO" id="GO:0004176">
    <property type="term" value="F:ATP-dependent peptidase activity"/>
    <property type="evidence" value="ECO:0007669"/>
    <property type="project" value="InterPro"/>
</dbReference>
<dbReference type="HAMAP" id="MF_01458">
    <property type="entry name" value="FtsH"/>
    <property type="match status" value="1"/>
</dbReference>